<evidence type="ECO:0000313" key="2">
    <source>
        <dbReference type="Proteomes" id="UP000095282"/>
    </source>
</evidence>
<keyword evidence="1" id="KW-1133">Transmembrane helix</keyword>
<dbReference type="STRING" id="1561998.A0A1I7UB54"/>
<dbReference type="WBParaSite" id="Csp11.Scaffold629.g7559.t1">
    <property type="protein sequence ID" value="Csp11.Scaffold629.g7559.t1"/>
    <property type="gene ID" value="Csp11.Scaffold629.g7559"/>
</dbReference>
<organism evidence="2 3">
    <name type="scientific">Caenorhabditis tropicalis</name>
    <dbReference type="NCBI Taxonomy" id="1561998"/>
    <lineage>
        <taxon>Eukaryota</taxon>
        <taxon>Metazoa</taxon>
        <taxon>Ecdysozoa</taxon>
        <taxon>Nematoda</taxon>
        <taxon>Chromadorea</taxon>
        <taxon>Rhabditida</taxon>
        <taxon>Rhabditina</taxon>
        <taxon>Rhabditomorpha</taxon>
        <taxon>Rhabditoidea</taxon>
        <taxon>Rhabditidae</taxon>
        <taxon>Peloderinae</taxon>
        <taxon>Caenorhabditis</taxon>
    </lineage>
</organism>
<proteinExistence type="predicted"/>
<keyword evidence="1" id="KW-0812">Transmembrane</keyword>
<accession>A0A1I7UB54</accession>
<name>A0A1I7UB54_9PELO</name>
<dbReference type="PANTHER" id="PTHR22943:SF60">
    <property type="entry name" value="SEVEN TM RECEPTOR"/>
    <property type="match status" value="1"/>
</dbReference>
<dbReference type="Proteomes" id="UP000095282">
    <property type="component" value="Unplaced"/>
</dbReference>
<dbReference type="eggNOG" id="ENOG502TGJ2">
    <property type="taxonomic scope" value="Eukaryota"/>
</dbReference>
<dbReference type="GO" id="GO:0042048">
    <property type="term" value="P:olfactory behavior"/>
    <property type="evidence" value="ECO:0007669"/>
    <property type="project" value="TreeGrafter"/>
</dbReference>
<protein>
    <submittedName>
        <fullName evidence="3">Serpentine receptor class gamma</fullName>
    </submittedName>
</protein>
<dbReference type="InterPro" id="IPR019428">
    <property type="entry name" value="7TM_GPCR_serpentine_rcpt_Str"/>
</dbReference>
<dbReference type="PANTHER" id="PTHR22943">
    <property type="entry name" value="7-TRANSMEMBRANE DOMAIN RECEPTOR C.ELEGANS"/>
    <property type="match status" value="1"/>
</dbReference>
<evidence type="ECO:0000256" key="1">
    <source>
        <dbReference type="SAM" id="Phobius"/>
    </source>
</evidence>
<sequence>MVLLTGQAWMGLTEFVEIVSTCFSIPINCFLLYCILTKSGRGIGFYKYLMAWFSIQSIFFTLIASFTHMCFHTIGGTFMMFTPRNHYHLPSWAIWVLLGTCCISVGYVLLILSAQFLFRYFAMIE</sequence>
<dbReference type="GO" id="GO:0005886">
    <property type="term" value="C:plasma membrane"/>
    <property type="evidence" value="ECO:0007669"/>
    <property type="project" value="TreeGrafter"/>
</dbReference>
<reference evidence="3" key="1">
    <citation type="submission" date="2016-11" db="UniProtKB">
        <authorList>
            <consortium name="WormBaseParasite"/>
        </authorList>
    </citation>
    <scope>IDENTIFICATION</scope>
</reference>
<keyword evidence="2" id="KW-1185">Reference proteome</keyword>
<dbReference type="GO" id="GO:0038022">
    <property type="term" value="F:G protein-coupled olfactory receptor activity"/>
    <property type="evidence" value="ECO:0007669"/>
    <property type="project" value="TreeGrafter"/>
</dbReference>
<feature type="transmembrane region" description="Helical" evidence="1">
    <location>
        <begin position="15"/>
        <end position="36"/>
    </location>
</feature>
<feature type="transmembrane region" description="Helical" evidence="1">
    <location>
        <begin position="94"/>
        <end position="118"/>
    </location>
</feature>
<dbReference type="AlphaFoldDB" id="A0A1I7UB54"/>
<keyword evidence="1" id="KW-0472">Membrane</keyword>
<evidence type="ECO:0000313" key="3">
    <source>
        <dbReference type="WBParaSite" id="Csp11.Scaffold629.g7559.t1"/>
    </source>
</evidence>
<dbReference type="Pfam" id="PF10326">
    <property type="entry name" value="7TM_GPCR_Str"/>
    <property type="match status" value="1"/>
</dbReference>
<feature type="transmembrane region" description="Helical" evidence="1">
    <location>
        <begin position="48"/>
        <end position="74"/>
    </location>
</feature>